<name>A0ACB9YG98_9PEZI</name>
<dbReference type="Proteomes" id="UP001497700">
    <property type="component" value="Unassembled WGS sequence"/>
</dbReference>
<sequence length="523" mass="59073">MTNLPILSTGSAAYVLYSLLYIAVLGLSYQLLLHPLRNYPGPLVAKLTNGYAGYFAIKRNLHLQIWRNHLKYGPVFRLGPDRLVFNSATALRDIYQNERVTKPPTYLATQSNPNAHSTWNSLDRDMHRRKRKLVGRATTEASMRSFETAMTEQVDIFIRGLARNHNQQPINVKNRCSYLSFDIIGLLSFGYALNLQTDEQNQFLAEQLAHGNHRMNVYMQIPVIPRYKLQTWINLLFRQEREKTARLIETMIRNRMADDANARRDLFSFLADAVNAKDDDGLRLGDLWYEAFFFIIAGGDTTATALSATLFYLSRNPECYSKLATEIRTTFRKGTEISGKGLAGCQYLRACIDESLRMSPPTPGTLWRHLAPEEEGRGPFVVDGHVIPNGTMVGVNAYSLHHNEEYFPNPFKYDPDRWLITGNSDSKAAQRKAMHDAFAAFSIGSRGCAGKPTAYLELSLSLAKILWYHDFETAPGKLGQVGVGQQGEFQLYDIFTSTHDGPYLVFKPRDTFAEDFGNAAAHG</sequence>
<dbReference type="EMBL" id="MU393731">
    <property type="protein sequence ID" value="KAI4858550.1"/>
    <property type="molecule type" value="Genomic_DNA"/>
</dbReference>
<keyword evidence="2" id="KW-1185">Reference proteome</keyword>
<comment type="caution">
    <text evidence="1">The sequence shown here is derived from an EMBL/GenBank/DDBJ whole genome shotgun (WGS) entry which is preliminary data.</text>
</comment>
<gene>
    <name evidence="1" type="ORF">F4820DRAFT_442258</name>
</gene>
<reference evidence="1 2" key="1">
    <citation type="journal article" date="2022" name="New Phytol.">
        <title>Ecological generalism drives hyperdiversity of secondary metabolite gene clusters in xylarialean endophytes.</title>
        <authorList>
            <person name="Franco M.E.E."/>
            <person name="Wisecaver J.H."/>
            <person name="Arnold A.E."/>
            <person name="Ju Y.M."/>
            <person name="Slot J.C."/>
            <person name="Ahrendt S."/>
            <person name="Moore L.P."/>
            <person name="Eastman K.E."/>
            <person name="Scott K."/>
            <person name="Konkel Z."/>
            <person name="Mondo S.J."/>
            <person name="Kuo A."/>
            <person name="Hayes R.D."/>
            <person name="Haridas S."/>
            <person name="Andreopoulos B."/>
            <person name="Riley R."/>
            <person name="LaButti K."/>
            <person name="Pangilinan J."/>
            <person name="Lipzen A."/>
            <person name="Amirebrahimi M."/>
            <person name="Yan J."/>
            <person name="Adam C."/>
            <person name="Keymanesh K."/>
            <person name="Ng V."/>
            <person name="Louie K."/>
            <person name="Northen T."/>
            <person name="Drula E."/>
            <person name="Henrissat B."/>
            <person name="Hsieh H.M."/>
            <person name="Youens-Clark K."/>
            <person name="Lutzoni F."/>
            <person name="Miadlikowska J."/>
            <person name="Eastwood D.C."/>
            <person name="Hamelin R.C."/>
            <person name="Grigoriev I.V."/>
            <person name="U'Ren J.M."/>
        </authorList>
    </citation>
    <scope>NUCLEOTIDE SEQUENCE [LARGE SCALE GENOMIC DNA]</scope>
    <source>
        <strain evidence="1 2">CBS 119005</strain>
    </source>
</reference>
<evidence type="ECO:0000313" key="1">
    <source>
        <dbReference type="EMBL" id="KAI4858550.1"/>
    </source>
</evidence>
<organism evidence="1 2">
    <name type="scientific">Hypoxylon rubiginosum</name>
    <dbReference type="NCBI Taxonomy" id="110542"/>
    <lineage>
        <taxon>Eukaryota</taxon>
        <taxon>Fungi</taxon>
        <taxon>Dikarya</taxon>
        <taxon>Ascomycota</taxon>
        <taxon>Pezizomycotina</taxon>
        <taxon>Sordariomycetes</taxon>
        <taxon>Xylariomycetidae</taxon>
        <taxon>Xylariales</taxon>
        <taxon>Hypoxylaceae</taxon>
        <taxon>Hypoxylon</taxon>
    </lineage>
</organism>
<evidence type="ECO:0000313" key="2">
    <source>
        <dbReference type="Proteomes" id="UP001497700"/>
    </source>
</evidence>
<accession>A0ACB9YG98</accession>
<protein>
    <submittedName>
        <fullName evidence="1">Cytochrome P450</fullName>
    </submittedName>
</protein>
<proteinExistence type="predicted"/>